<feature type="compositionally biased region" description="Basic and acidic residues" evidence="1">
    <location>
        <begin position="152"/>
        <end position="162"/>
    </location>
</feature>
<feature type="compositionally biased region" description="Basic residues" evidence="1">
    <location>
        <begin position="34"/>
        <end position="53"/>
    </location>
</feature>
<feature type="region of interest" description="Disordered" evidence="1">
    <location>
        <begin position="311"/>
        <end position="343"/>
    </location>
</feature>
<sequence>ADHRRRGLPRHQPQPLPRRPRLQDPHAGPVRLLLPRHARQGLRVQGRHPRRVGGRPGHGGGRHGRPHRRRAAALQPRGHLHHRRRGHPDRDADRPRAGHPPRRPHLLDRRLRHPRPPPAARGRQARGGRPLRAGQDPGRDHRPGGARAGPRGADHPAEELRRAGAARRLRPPLRLGARRPQLPDDRQRREPLPVPRRRGPLPGDLPLPDAARGDRQRHVQRRRRRVQDDARGLPGRPRRRRPRQEGGRLPGDADDLGPAAAREAGRLAALQVGLRDGLEGLVRGDRQGPDAARLGAAVLQPGRLAAQLRLVQGAPRPVRPGQRRLPPRPVEAGRAGAGEEGLL</sequence>
<dbReference type="GO" id="GO:0003978">
    <property type="term" value="F:UDP-glucose 4-epimerase activity"/>
    <property type="evidence" value="ECO:0007669"/>
    <property type="project" value="UniProtKB-EC"/>
</dbReference>
<dbReference type="EC" id="5.1.3.2" evidence="2"/>
<gene>
    <name evidence="2" type="ORF">AVDCRST_MAG49-1745</name>
</gene>
<evidence type="ECO:0000256" key="1">
    <source>
        <dbReference type="SAM" id="MobiDB-lite"/>
    </source>
</evidence>
<feature type="compositionally biased region" description="Basic residues" evidence="1">
    <location>
        <begin position="78"/>
        <end position="87"/>
    </location>
</feature>
<evidence type="ECO:0000313" key="2">
    <source>
        <dbReference type="EMBL" id="CAA9550420.1"/>
    </source>
</evidence>
<feature type="non-terminal residue" evidence="2">
    <location>
        <position position="343"/>
    </location>
</feature>
<protein>
    <submittedName>
        <fullName evidence="2">UDP-glucose 4-epimerase</fullName>
        <ecNumber evidence="2">5.1.3.2</ecNumber>
    </submittedName>
</protein>
<organism evidence="2">
    <name type="scientific">uncultured Thermomicrobiales bacterium</name>
    <dbReference type="NCBI Taxonomy" id="1645740"/>
    <lineage>
        <taxon>Bacteria</taxon>
        <taxon>Pseudomonadati</taxon>
        <taxon>Thermomicrobiota</taxon>
        <taxon>Thermomicrobia</taxon>
        <taxon>Thermomicrobiales</taxon>
        <taxon>environmental samples</taxon>
    </lineage>
</organism>
<feature type="region of interest" description="Disordered" evidence="1">
    <location>
        <begin position="1"/>
        <end position="258"/>
    </location>
</feature>
<keyword evidence="2" id="KW-0413">Isomerase</keyword>
<feature type="compositionally biased region" description="Basic residues" evidence="1">
    <location>
        <begin position="60"/>
        <end position="71"/>
    </location>
</feature>
<reference evidence="2" key="1">
    <citation type="submission" date="2020-02" db="EMBL/GenBank/DDBJ databases">
        <authorList>
            <person name="Meier V. D."/>
        </authorList>
    </citation>
    <scope>NUCLEOTIDE SEQUENCE</scope>
    <source>
        <strain evidence="2">AVDCRST_MAG49</strain>
    </source>
</reference>
<name>A0A6J4UH59_9BACT</name>
<feature type="compositionally biased region" description="Low complexity" evidence="1">
    <location>
        <begin position="200"/>
        <end position="210"/>
    </location>
</feature>
<dbReference type="AlphaFoldDB" id="A0A6J4UH59"/>
<dbReference type="EMBL" id="CADCWG010000110">
    <property type="protein sequence ID" value="CAA9550420.1"/>
    <property type="molecule type" value="Genomic_DNA"/>
</dbReference>
<accession>A0A6J4UH59</accession>
<proteinExistence type="predicted"/>
<feature type="compositionally biased region" description="Basic and acidic residues" evidence="1">
    <location>
        <begin position="181"/>
        <end position="191"/>
    </location>
</feature>
<feature type="compositionally biased region" description="Basic residues" evidence="1">
    <location>
        <begin position="97"/>
        <end position="115"/>
    </location>
</feature>
<feature type="non-terminal residue" evidence="2">
    <location>
        <position position="1"/>
    </location>
</feature>